<organism evidence="1 2">
    <name type="scientific">Glossina palpalis gambiensis</name>
    <dbReference type="NCBI Taxonomy" id="67801"/>
    <lineage>
        <taxon>Eukaryota</taxon>
        <taxon>Metazoa</taxon>
        <taxon>Ecdysozoa</taxon>
        <taxon>Arthropoda</taxon>
        <taxon>Hexapoda</taxon>
        <taxon>Insecta</taxon>
        <taxon>Pterygota</taxon>
        <taxon>Neoptera</taxon>
        <taxon>Endopterygota</taxon>
        <taxon>Diptera</taxon>
        <taxon>Brachycera</taxon>
        <taxon>Muscomorpha</taxon>
        <taxon>Hippoboscoidea</taxon>
        <taxon>Glossinidae</taxon>
        <taxon>Glossina</taxon>
    </lineage>
</organism>
<reference evidence="1" key="2">
    <citation type="submission" date="2020-05" db="UniProtKB">
        <authorList>
            <consortium name="EnsemblMetazoa"/>
        </authorList>
    </citation>
    <scope>IDENTIFICATION</scope>
    <source>
        <strain evidence="1">IAEA</strain>
    </source>
</reference>
<reference evidence="2" key="1">
    <citation type="submission" date="2015-01" db="EMBL/GenBank/DDBJ databases">
        <authorList>
            <person name="Aksoy S."/>
            <person name="Warren W."/>
            <person name="Wilson R.K."/>
        </authorList>
    </citation>
    <scope>NUCLEOTIDE SEQUENCE [LARGE SCALE GENOMIC DNA]</scope>
    <source>
        <strain evidence="2">IAEA</strain>
    </source>
</reference>
<dbReference type="Proteomes" id="UP000092460">
    <property type="component" value="Unassembled WGS sequence"/>
</dbReference>
<dbReference type="STRING" id="67801.A0A1B0C2F5"/>
<sequence>MCYKVLSAKLVENLTFYEKSPQPNPSSLFGTVMILKACCANNPEYIGRLMLQFIRVLNRLTKEHIAMRNGNQMNSNSDGNHLSLDLFMLSLDMIKNRIIVMNVEVKKLLIGSIIVSIIEKSNDVKILKCIVKMLDDWVRVREQNPLVQIPSIRAKSALLLKLMQCVEKIFFDVVGLHTQFLEMINYIYPA</sequence>
<keyword evidence="2" id="KW-1185">Reference proteome</keyword>
<dbReference type="VEuPathDB" id="VectorBase:GPPI047328"/>
<dbReference type="EMBL" id="JXJN01024518">
    <property type="status" value="NOT_ANNOTATED_CDS"/>
    <property type="molecule type" value="Genomic_DNA"/>
</dbReference>
<protein>
    <submittedName>
        <fullName evidence="1">Uncharacterized protein</fullName>
    </submittedName>
</protein>
<evidence type="ECO:0000313" key="1">
    <source>
        <dbReference type="EnsemblMetazoa" id="GPPI047328-PA"/>
    </source>
</evidence>
<accession>A0A1B0C2F5</accession>
<evidence type="ECO:0000313" key="2">
    <source>
        <dbReference type="Proteomes" id="UP000092460"/>
    </source>
</evidence>
<dbReference type="InterPro" id="IPR046805">
    <property type="entry name" value="Tra1_ring"/>
</dbReference>
<dbReference type="AlphaFoldDB" id="A0A1B0C2F5"/>
<dbReference type="EnsemblMetazoa" id="GPPI047328-RA">
    <property type="protein sequence ID" value="GPPI047328-PA"/>
    <property type="gene ID" value="GPPI047328"/>
</dbReference>
<name>A0A1B0C2F5_9MUSC</name>
<dbReference type="Pfam" id="PF20206">
    <property type="entry name" value="Tra1_ring"/>
    <property type="match status" value="1"/>
</dbReference>
<proteinExistence type="predicted"/>